<dbReference type="CDD" id="cd00077">
    <property type="entry name" value="HDc"/>
    <property type="match status" value="1"/>
</dbReference>
<feature type="non-terminal residue" evidence="3">
    <location>
        <position position="313"/>
    </location>
</feature>
<dbReference type="GO" id="GO:0005634">
    <property type="term" value="C:nucleus"/>
    <property type="evidence" value="ECO:0007669"/>
    <property type="project" value="TreeGrafter"/>
</dbReference>
<organism evidence="4">
    <name type="scientific">Aureococcus anophagefferens</name>
    <name type="common">Harmful bloom alga</name>
    <dbReference type="NCBI Taxonomy" id="44056"/>
    <lineage>
        <taxon>Eukaryota</taxon>
        <taxon>Sar</taxon>
        <taxon>Stramenopiles</taxon>
        <taxon>Ochrophyta</taxon>
        <taxon>Pelagophyceae</taxon>
        <taxon>Pelagomonadales</taxon>
        <taxon>Pelagomonadaceae</taxon>
        <taxon>Aureococcus</taxon>
    </lineage>
</organism>
<proteinExistence type="predicted"/>
<dbReference type="InterPro" id="IPR050135">
    <property type="entry name" value="dGTPase-like"/>
</dbReference>
<dbReference type="Proteomes" id="UP000002729">
    <property type="component" value="Unassembled WGS sequence"/>
</dbReference>
<dbReference type="PANTHER" id="PTHR11373">
    <property type="entry name" value="DEOXYNUCLEOSIDE TRIPHOSPHATE TRIPHOSPHOHYDROLASE"/>
    <property type="match status" value="1"/>
</dbReference>
<name>F0YS23_AURAN</name>
<dbReference type="SUPFAM" id="SSF109604">
    <property type="entry name" value="HD-domain/PDEase-like"/>
    <property type="match status" value="1"/>
</dbReference>
<evidence type="ECO:0000259" key="2">
    <source>
        <dbReference type="PROSITE" id="PS51831"/>
    </source>
</evidence>
<dbReference type="KEGG" id="aaf:AURANDRAFT_69211"/>
<dbReference type="EMBL" id="GL833825">
    <property type="protein sequence ID" value="EGB02086.1"/>
    <property type="molecule type" value="Genomic_DNA"/>
</dbReference>
<evidence type="ECO:0000256" key="1">
    <source>
        <dbReference type="SAM" id="MobiDB-lite"/>
    </source>
</evidence>
<dbReference type="InParanoid" id="F0YS23"/>
<dbReference type="InterPro" id="IPR006674">
    <property type="entry name" value="HD_domain"/>
</dbReference>
<dbReference type="Gene3D" id="1.10.3210.10">
    <property type="entry name" value="Hypothetical protein af1432"/>
    <property type="match status" value="1"/>
</dbReference>
<dbReference type="GO" id="GO:0008832">
    <property type="term" value="F:dGTPase activity"/>
    <property type="evidence" value="ECO:0007669"/>
    <property type="project" value="TreeGrafter"/>
</dbReference>
<keyword evidence="4" id="KW-1185">Reference proteome</keyword>
<reference evidence="3 4" key="1">
    <citation type="journal article" date="2011" name="Proc. Natl. Acad. Sci. U.S.A.">
        <title>Niche of harmful alga Aureococcus anophagefferens revealed through ecogenomics.</title>
        <authorList>
            <person name="Gobler C.J."/>
            <person name="Berry D.L."/>
            <person name="Dyhrman S.T."/>
            <person name="Wilhelm S.W."/>
            <person name="Salamov A."/>
            <person name="Lobanov A.V."/>
            <person name="Zhang Y."/>
            <person name="Collier J.L."/>
            <person name="Wurch L.L."/>
            <person name="Kustka A.B."/>
            <person name="Dill B.D."/>
            <person name="Shah M."/>
            <person name="VerBerkmoes N.C."/>
            <person name="Kuo A."/>
            <person name="Terry A."/>
            <person name="Pangilinan J."/>
            <person name="Lindquist E.A."/>
            <person name="Lucas S."/>
            <person name="Paulsen I.T."/>
            <person name="Hattenrath-Lehmann T.K."/>
            <person name="Talmage S.C."/>
            <person name="Walker E.A."/>
            <person name="Koch F."/>
            <person name="Burson A.M."/>
            <person name="Marcoval M.A."/>
            <person name="Tang Y.Z."/>
            <person name="Lecleir G.R."/>
            <person name="Coyne K.J."/>
            <person name="Berg G.M."/>
            <person name="Bertrand E.M."/>
            <person name="Saito M.A."/>
            <person name="Gladyshev V.N."/>
            <person name="Grigoriev I.V."/>
        </authorList>
    </citation>
    <scope>NUCLEOTIDE SEQUENCE [LARGE SCALE GENOMIC DNA]</scope>
    <source>
        <strain evidence="4">CCMP 1984</strain>
    </source>
</reference>
<protein>
    <recommendedName>
        <fullName evidence="2">HD domain-containing protein</fullName>
    </recommendedName>
</protein>
<dbReference type="PANTHER" id="PTHR11373:SF4">
    <property type="entry name" value="DEOXYNUCLEOSIDE TRIPHOSPHATE TRIPHOSPHOHYDROLASE SAMHD1"/>
    <property type="match status" value="1"/>
</dbReference>
<dbReference type="eggNOG" id="KOG2681">
    <property type="taxonomic scope" value="Eukaryota"/>
</dbReference>
<dbReference type="PROSITE" id="PS51831">
    <property type="entry name" value="HD"/>
    <property type="match status" value="1"/>
</dbReference>
<gene>
    <name evidence="3" type="ORF">AURANDRAFT_69211</name>
</gene>
<dbReference type="RefSeq" id="XP_009043216.1">
    <property type="nucleotide sequence ID" value="XM_009044968.1"/>
</dbReference>
<feature type="region of interest" description="Disordered" evidence="1">
    <location>
        <begin position="1"/>
        <end position="70"/>
    </location>
</feature>
<accession>F0YS23</accession>
<dbReference type="GeneID" id="20227322"/>
<evidence type="ECO:0000313" key="3">
    <source>
        <dbReference type="EMBL" id="EGB02086.1"/>
    </source>
</evidence>
<dbReference type="OrthoDB" id="9991235at2759"/>
<dbReference type="Pfam" id="PF01966">
    <property type="entry name" value="HD"/>
    <property type="match status" value="1"/>
</dbReference>
<dbReference type="SMART" id="SM00471">
    <property type="entry name" value="HDc"/>
    <property type="match status" value="1"/>
</dbReference>
<dbReference type="GO" id="GO:0006203">
    <property type="term" value="P:dGTP catabolic process"/>
    <property type="evidence" value="ECO:0007669"/>
    <property type="project" value="TreeGrafter"/>
</dbReference>
<feature type="domain" description="HD" evidence="2">
    <location>
        <begin position="122"/>
        <end position="272"/>
    </location>
</feature>
<sequence length="313" mass="33791">MSAAGKKRAVTQSEGSAWKGDSSDDDGDAASLGPSPDDVCLSQTDNVTPAREKKRRRSSGAGVGGGPEALKNAKTIHDRVYGAVPVPGLLVAFLDTDEFQRLDSIGQLGGSKYVFPGAKHSRKEHSIGTSHMARAMVDHLRRLQPELGIDDADCLCVQLAALCHDIGHGPYSHMWEAFVHAATGSDDWTHEKMSARLIRRCAGKNAIPLDRYFRCSAADAAAHLAFVCALIEGLPDAAPWPDDLGRTEAKRFLFDIVSNSRSGMDVDKLDYLLRDGLSAFGASSSFDWNRLIQACRAVAPKGKAVRQIAFEEK</sequence>
<evidence type="ECO:0000313" key="4">
    <source>
        <dbReference type="Proteomes" id="UP000002729"/>
    </source>
</evidence>
<dbReference type="InterPro" id="IPR003607">
    <property type="entry name" value="HD/PDEase_dom"/>
</dbReference>
<dbReference type="AlphaFoldDB" id="F0YS23"/>